<comment type="caution">
    <text evidence="1">The sequence shown here is derived from an EMBL/GenBank/DDBJ whole genome shotgun (WGS) entry which is preliminary data.</text>
</comment>
<protein>
    <submittedName>
        <fullName evidence="1">Uncharacterized protein</fullName>
    </submittedName>
</protein>
<name>A0ABT8WWP6_9FLAO</name>
<evidence type="ECO:0000313" key="1">
    <source>
        <dbReference type="EMBL" id="MDO5986104.1"/>
    </source>
</evidence>
<accession>A0ABT8WWP6</accession>
<keyword evidence="2" id="KW-1185">Reference proteome</keyword>
<proteinExistence type="predicted"/>
<dbReference type="Proteomes" id="UP001176891">
    <property type="component" value="Unassembled WGS sequence"/>
</dbReference>
<dbReference type="RefSeq" id="WP_303280627.1">
    <property type="nucleotide sequence ID" value="NZ_BAABCZ010000016.1"/>
</dbReference>
<organism evidence="1 2">
    <name type="scientific">Flavivirga amylovorans</name>
    <dbReference type="NCBI Taxonomy" id="870486"/>
    <lineage>
        <taxon>Bacteria</taxon>
        <taxon>Pseudomonadati</taxon>
        <taxon>Bacteroidota</taxon>
        <taxon>Flavobacteriia</taxon>
        <taxon>Flavobacteriales</taxon>
        <taxon>Flavobacteriaceae</taxon>
        <taxon>Flavivirga</taxon>
    </lineage>
</organism>
<reference evidence="1" key="1">
    <citation type="submission" date="2023-07" db="EMBL/GenBank/DDBJ databases">
        <title>Two novel species in the genus Flavivirga.</title>
        <authorList>
            <person name="Kwon K."/>
        </authorList>
    </citation>
    <scope>NUCLEOTIDE SEQUENCE</scope>
    <source>
        <strain evidence="1">KACC 14157</strain>
    </source>
</reference>
<gene>
    <name evidence="1" type="ORF">Q4Q39_01685</name>
</gene>
<evidence type="ECO:0000313" key="2">
    <source>
        <dbReference type="Proteomes" id="UP001176891"/>
    </source>
</evidence>
<sequence length="97" mass="11141">MTIKHHLNIDKKEILLPKNLLDSFIGEYPALNNGIVTITENNGLLQIKADKMAVREEGKIVEEAVKNKLEINDYDLCLKQKTHNLVVGFLFLYFLMI</sequence>
<dbReference type="EMBL" id="JAUOEM010000001">
    <property type="protein sequence ID" value="MDO5986104.1"/>
    <property type="molecule type" value="Genomic_DNA"/>
</dbReference>